<accession>A0ABD3DI25</accession>
<keyword evidence="16" id="KW-1185">Reference proteome</keyword>
<keyword evidence="11" id="KW-0472">Membrane</keyword>
<dbReference type="PRINTS" id="PR00385">
    <property type="entry name" value="P450"/>
</dbReference>
<gene>
    <name evidence="15" type="ORF">CASFOL_012776</name>
</gene>
<dbReference type="Proteomes" id="UP001632038">
    <property type="component" value="Unassembled WGS sequence"/>
</dbReference>
<evidence type="ECO:0000256" key="13">
    <source>
        <dbReference type="RuleBase" id="RU000461"/>
    </source>
</evidence>
<dbReference type="EMBL" id="JAVIJP010000016">
    <property type="protein sequence ID" value="KAL3641961.1"/>
    <property type="molecule type" value="Genomic_DNA"/>
</dbReference>
<dbReference type="PANTHER" id="PTHR47955:SF22">
    <property type="entry name" value="CYTOCHROME P450 83B1-LIKE"/>
    <property type="match status" value="1"/>
</dbReference>
<sequence>MILHIFLLSLPILIFSFYILHKNKNPDKTVVPPGPPGLPLIGNIHQLAKVKSPHLYFFQLSKKYGPLIHLKLGPKRLLVVSSAKLAEQVLKTQDLAFCSRPQHLAQQILSYNRTDIIFSPYNEYWREVRKIAVINLFSIKKLQSFRPIRDDEIARLVTKISGLASLRRVVNLSEMATVLGTNLICRIAFGKRYDEQGSEKRRFDELLHETQGLGACVFISDYFPRIGYWVDKLNGSIGRLDATFKKFDSFYQEIIDEHLCRNKRTDDEEDDDILDVLIKLREHKAASCSVDLTWDNIKALLLDIFVAGSDTSSVAIVWTMTALVKAPDVMHKVQAEIRDLIMIGDKGKVDEDDLPKLPYLKAVINESFRVYPPVPLVLPRETIERCTLDGYEIEPKTLVYINAWAIARDPEYWENDPHEFLPERFLDSNIDIKGQDFGVIPFGSGRRACPGMLMGLANVELVVANLLYSFDWGLPDGVETKDVDTEALHGLAVHKKNPLLLVPKNYVV</sequence>
<dbReference type="InterPro" id="IPR001128">
    <property type="entry name" value="Cyt_P450"/>
</dbReference>
<protein>
    <recommendedName>
        <fullName evidence="17">Cytochrome P450</fullName>
    </recommendedName>
</protein>
<evidence type="ECO:0000256" key="14">
    <source>
        <dbReference type="SAM" id="SignalP"/>
    </source>
</evidence>
<dbReference type="GO" id="GO:0016020">
    <property type="term" value="C:membrane"/>
    <property type="evidence" value="ECO:0007669"/>
    <property type="project" value="UniProtKB-SubCell"/>
</dbReference>
<dbReference type="InterPro" id="IPR036396">
    <property type="entry name" value="Cyt_P450_sf"/>
</dbReference>
<comment type="similarity">
    <text evidence="3 13">Belongs to the cytochrome P450 family.</text>
</comment>
<dbReference type="PRINTS" id="PR00463">
    <property type="entry name" value="EP450I"/>
</dbReference>
<reference evidence="16" key="1">
    <citation type="journal article" date="2024" name="IScience">
        <title>Strigolactones Initiate the Formation of Haustorium-like Structures in Castilleja.</title>
        <authorList>
            <person name="Buerger M."/>
            <person name="Peterson D."/>
            <person name="Chory J."/>
        </authorList>
    </citation>
    <scope>NUCLEOTIDE SEQUENCE [LARGE SCALE GENOMIC DNA]</scope>
</reference>
<evidence type="ECO:0000256" key="6">
    <source>
        <dbReference type="ARBA" id="ARBA00022723"/>
    </source>
</evidence>
<proteinExistence type="inferred from homology"/>
<evidence type="ECO:0008006" key="17">
    <source>
        <dbReference type="Google" id="ProtNLM"/>
    </source>
</evidence>
<dbReference type="SUPFAM" id="SSF48264">
    <property type="entry name" value="Cytochrome P450"/>
    <property type="match status" value="1"/>
</dbReference>
<evidence type="ECO:0000256" key="2">
    <source>
        <dbReference type="ARBA" id="ARBA00004167"/>
    </source>
</evidence>
<evidence type="ECO:0000256" key="10">
    <source>
        <dbReference type="ARBA" id="ARBA00023033"/>
    </source>
</evidence>
<dbReference type="PANTHER" id="PTHR47955">
    <property type="entry name" value="CYTOCHROME P450 FAMILY 71 PROTEIN"/>
    <property type="match status" value="1"/>
</dbReference>
<comment type="caution">
    <text evidence="15">The sequence shown here is derived from an EMBL/GenBank/DDBJ whole genome shotgun (WGS) entry which is preliminary data.</text>
</comment>
<feature type="chain" id="PRO_5044889343" description="Cytochrome P450" evidence="14">
    <location>
        <begin position="17"/>
        <end position="508"/>
    </location>
</feature>
<evidence type="ECO:0000256" key="7">
    <source>
        <dbReference type="ARBA" id="ARBA00022989"/>
    </source>
</evidence>
<evidence type="ECO:0000313" key="16">
    <source>
        <dbReference type="Proteomes" id="UP001632038"/>
    </source>
</evidence>
<dbReference type="FunFam" id="1.10.630.10:FF:000011">
    <property type="entry name" value="Cytochrome P450 83B1"/>
    <property type="match status" value="1"/>
</dbReference>
<feature type="binding site" description="axial binding residue" evidence="12">
    <location>
        <position position="449"/>
    </location>
    <ligand>
        <name>heme</name>
        <dbReference type="ChEBI" id="CHEBI:30413"/>
    </ligand>
    <ligandPart>
        <name>Fe</name>
        <dbReference type="ChEBI" id="CHEBI:18248"/>
    </ligandPart>
</feature>
<dbReference type="Pfam" id="PF00067">
    <property type="entry name" value="p450"/>
    <property type="match status" value="1"/>
</dbReference>
<comment type="subcellular location">
    <subcellularLocation>
        <location evidence="2">Membrane</location>
        <topology evidence="2">Single-pass membrane protein</topology>
    </subcellularLocation>
</comment>
<evidence type="ECO:0000256" key="8">
    <source>
        <dbReference type="ARBA" id="ARBA00023002"/>
    </source>
</evidence>
<keyword evidence="7" id="KW-1133">Transmembrane helix</keyword>
<dbReference type="Gene3D" id="1.10.630.10">
    <property type="entry name" value="Cytochrome P450"/>
    <property type="match status" value="1"/>
</dbReference>
<keyword evidence="10 13" id="KW-0503">Monooxygenase</keyword>
<evidence type="ECO:0000256" key="12">
    <source>
        <dbReference type="PIRSR" id="PIRSR602401-1"/>
    </source>
</evidence>
<keyword evidence="9 12" id="KW-0408">Iron</keyword>
<feature type="signal peptide" evidence="14">
    <location>
        <begin position="1"/>
        <end position="16"/>
    </location>
</feature>
<evidence type="ECO:0000256" key="9">
    <source>
        <dbReference type="ARBA" id="ARBA00023004"/>
    </source>
</evidence>
<evidence type="ECO:0000256" key="1">
    <source>
        <dbReference type="ARBA" id="ARBA00001971"/>
    </source>
</evidence>
<evidence type="ECO:0000313" key="15">
    <source>
        <dbReference type="EMBL" id="KAL3641961.1"/>
    </source>
</evidence>
<dbReference type="GO" id="GO:0046872">
    <property type="term" value="F:metal ion binding"/>
    <property type="evidence" value="ECO:0007669"/>
    <property type="project" value="UniProtKB-KW"/>
</dbReference>
<evidence type="ECO:0000256" key="3">
    <source>
        <dbReference type="ARBA" id="ARBA00010617"/>
    </source>
</evidence>
<dbReference type="InterPro" id="IPR017972">
    <property type="entry name" value="Cyt_P450_CS"/>
</dbReference>
<keyword evidence="8 13" id="KW-0560">Oxidoreductase</keyword>
<comment type="cofactor">
    <cofactor evidence="1 12">
        <name>heme</name>
        <dbReference type="ChEBI" id="CHEBI:30413"/>
    </cofactor>
</comment>
<dbReference type="CDD" id="cd11072">
    <property type="entry name" value="CYP71-like"/>
    <property type="match status" value="1"/>
</dbReference>
<keyword evidence="6 12" id="KW-0479">Metal-binding</keyword>
<dbReference type="GO" id="GO:0004497">
    <property type="term" value="F:monooxygenase activity"/>
    <property type="evidence" value="ECO:0007669"/>
    <property type="project" value="UniProtKB-KW"/>
</dbReference>
<dbReference type="InterPro" id="IPR002401">
    <property type="entry name" value="Cyt_P450_E_grp-I"/>
</dbReference>
<evidence type="ECO:0000256" key="11">
    <source>
        <dbReference type="ARBA" id="ARBA00023136"/>
    </source>
</evidence>
<dbReference type="AlphaFoldDB" id="A0ABD3DI25"/>
<keyword evidence="5" id="KW-0812">Transmembrane</keyword>
<keyword evidence="4 12" id="KW-0349">Heme</keyword>
<dbReference type="PROSITE" id="PS00086">
    <property type="entry name" value="CYTOCHROME_P450"/>
    <property type="match status" value="1"/>
</dbReference>
<evidence type="ECO:0000256" key="5">
    <source>
        <dbReference type="ARBA" id="ARBA00022692"/>
    </source>
</evidence>
<organism evidence="15 16">
    <name type="scientific">Castilleja foliolosa</name>
    <dbReference type="NCBI Taxonomy" id="1961234"/>
    <lineage>
        <taxon>Eukaryota</taxon>
        <taxon>Viridiplantae</taxon>
        <taxon>Streptophyta</taxon>
        <taxon>Embryophyta</taxon>
        <taxon>Tracheophyta</taxon>
        <taxon>Spermatophyta</taxon>
        <taxon>Magnoliopsida</taxon>
        <taxon>eudicotyledons</taxon>
        <taxon>Gunneridae</taxon>
        <taxon>Pentapetalae</taxon>
        <taxon>asterids</taxon>
        <taxon>lamiids</taxon>
        <taxon>Lamiales</taxon>
        <taxon>Orobanchaceae</taxon>
        <taxon>Pedicularideae</taxon>
        <taxon>Castillejinae</taxon>
        <taxon>Castilleja</taxon>
    </lineage>
</organism>
<name>A0ABD3DI25_9LAMI</name>
<keyword evidence="14" id="KW-0732">Signal</keyword>
<evidence type="ECO:0000256" key="4">
    <source>
        <dbReference type="ARBA" id="ARBA00022617"/>
    </source>
</evidence>